<name>A0A4R8C3L8_9ACTN</name>
<dbReference type="AlphaFoldDB" id="A0A4R8C3L8"/>
<gene>
    <name evidence="1" type="ORF">EV653_4148</name>
</gene>
<dbReference type="OrthoDB" id="4952226at2"/>
<keyword evidence="2" id="KW-1185">Reference proteome</keyword>
<dbReference type="Proteomes" id="UP000295146">
    <property type="component" value="Unassembled WGS sequence"/>
</dbReference>
<comment type="caution">
    <text evidence="1">The sequence shown here is derived from an EMBL/GenBank/DDBJ whole genome shotgun (WGS) entry which is preliminary data.</text>
</comment>
<evidence type="ECO:0000313" key="2">
    <source>
        <dbReference type="Proteomes" id="UP000295146"/>
    </source>
</evidence>
<reference evidence="1 2" key="1">
    <citation type="submission" date="2019-03" db="EMBL/GenBank/DDBJ databases">
        <title>Genomic Encyclopedia of Type Strains, Phase III (KMG-III): the genomes of soil and plant-associated and newly described type strains.</title>
        <authorList>
            <person name="Whitman W."/>
        </authorList>
    </citation>
    <scope>NUCLEOTIDE SEQUENCE [LARGE SCALE GENOMIC DNA]</scope>
    <source>
        <strain evidence="1 2">VKM Ac-2573</strain>
    </source>
</reference>
<evidence type="ECO:0000313" key="1">
    <source>
        <dbReference type="EMBL" id="TDW70114.1"/>
    </source>
</evidence>
<sequence>MTNPALLRRFFDDEADDYVRRTLLAEAARRETGRREFTFNVVDVLLDFDARTVTLSDVLTAGTELELPLDDFLARLRASRQR</sequence>
<accession>A0A4R8C3L8</accession>
<dbReference type="EMBL" id="SODP01000002">
    <property type="protein sequence ID" value="TDW70114.1"/>
    <property type="molecule type" value="Genomic_DNA"/>
</dbReference>
<dbReference type="RefSeq" id="WP_134105340.1">
    <property type="nucleotide sequence ID" value="NZ_SODP01000002.1"/>
</dbReference>
<protein>
    <submittedName>
        <fullName evidence="1">Uncharacterized protein</fullName>
    </submittedName>
</protein>
<proteinExistence type="predicted"/>
<organism evidence="1 2">
    <name type="scientific">Kribbella pratensis</name>
    <dbReference type="NCBI Taxonomy" id="2512112"/>
    <lineage>
        <taxon>Bacteria</taxon>
        <taxon>Bacillati</taxon>
        <taxon>Actinomycetota</taxon>
        <taxon>Actinomycetes</taxon>
        <taxon>Propionibacteriales</taxon>
        <taxon>Kribbellaceae</taxon>
        <taxon>Kribbella</taxon>
    </lineage>
</organism>